<evidence type="ECO:0000256" key="2">
    <source>
        <dbReference type="ARBA" id="ARBA00004651"/>
    </source>
</evidence>
<evidence type="ECO:0000256" key="8">
    <source>
        <dbReference type="ARBA" id="ARBA00022989"/>
    </source>
</evidence>
<evidence type="ECO:0000256" key="11">
    <source>
        <dbReference type="ARBA" id="ARBA00023303"/>
    </source>
</evidence>
<evidence type="ECO:0000256" key="9">
    <source>
        <dbReference type="ARBA" id="ARBA00023065"/>
    </source>
</evidence>
<feature type="transmembrane region" description="Helical" evidence="12">
    <location>
        <begin position="26"/>
        <end position="46"/>
    </location>
</feature>
<organism evidence="13 14">
    <name type="scientific">Tigriopus californicus</name>
    <name type="common">Marine copepod</name>
    <dbReference type="NCBI Taxonomy" id="6832"/>
    <lineage>
        <taxon>Eukaryota</taxon>
        <taxon>Metazoa</taxon>
        <taxon>Ecdysozoa</taxon>
        <taxon>Arthropoda</taxon>
        <taxon>Crustacea</taxon>
        <taxon>Multicrustacea</taxon>
        <taxon>Hexanauplia</taxon>
        <taxon>Copepoda</taxon>
        <taxon>Harpacticoida</taxon>
        <taxon>Harpacticidae</taxon>
        <taxon>Tigriopus</taxon>
    </lineage>
</organism>
<keyword evidence="4" id="KW-1003">Cell membrane</keyword>
<keyword evidence="11 12" id="KW-0407">Ion channel</keyword>
<evidence type="ECO:0000256" key="4">
    <source>
        <dbReference type="ARBA" id="ARBA00022475"/>
    </source>
</evidence>
<evidence type="ECO:0000256" key="7">
    <source>
        <dbReference type="ARBA" id="ARBA00022949"/>
    </source>
</evidence>
<evidence type="ECO:0000313" key="13">
    <source>
        <dbReference type="EMBL" id="TRY79253.1"/>
    </source>
</evidence>
<keyword evidence="7" id="KW-0965">Cell junction</keyword>
<dbReference type="GO" id="GO:0005886">
    <property type="term" value="C:plasma membrane"/>
    <property type="evidence" value="ECO:0007669"/>
    <property type="project" value="UniProtKB-SubCell"/>
</dbReference>
<dbReference type="InterPro" id="IPR000990">
    <property type="entry name" value="Innexin"/>
</dbReference>
<keyword evidence="9 12" id="KW-0406">Ion transport</keyword>
<comment type="caution">
    <text evidence="12">Lacks conserved residue(s) required for the propagation of feature annotation.</text>
</comment>
<comment type="caution">
    <text evidence="13">The sequence shown here is derived from an EMBL/GenBank/DDBJ whole genome shotgun (WGS) entry which is preliminary data.</text>
</comment>
<gene>
    <name evidence="12" type="primary">inx</name>
    <name evidence="13" type="ORF">TCAL_16083</name>
</gene>
<dbReference type="GO" id="GO:0034220">
    <property type="term" value="P:monoatomic ion transmembrane transport"/>
    <property type="evidence" value="ECO:0007669"/>
    <property type="project" value="UniProtKB-KW"/>
</dbReference>
<feature type="transmembrane region" description="Helical" evidence="12">
    <location>
        <begin position="101"/>
        <end position="123"/>
    </location>
</feature>
<name>A0A553PNJ6_TIGCA</name>
<evidence type="ECO:0000256" key="12">
    <source>
        <dbReference type="RuleBase" id="RU010713"/>
    </source>
</evidence>
<feature type="non-terminal residue" evidence="13">
    <location>
        <position position="200"/>
    </location>
</feature>
<accession>A0A553PNJ6</accession>
<comment type="subcellular location">
    <subcellularLocation>
        <location evidence="1">Cell junction</location>
        <location evidence="1">Gap junction</location>
    </subcellularLocation>
    <subcellularLocation>
        <location evidence="2 12">Cell membrane</location>
        <topology evidence="2 12">Multi-pass membrane protein</topology>
    </subcellularLocation>
</comment>
<comment type="similarity">
    <text evidence="12">Belongs to the pannexin family.</text>
</comment>
<keyword evidence="8 12" id="KW-1133">Transmembrane helix</keyword>
<dbReference type="GO" id="GO:0005243">
    <property type="term" value="F:gap junction channel activity"/>
    <property type="evidence" value="ECO:0007669"/>
    <property type="project" value="TreeGrafter"/>
</dbReference>
<dbReference type="PRINTS" id="PR01262">
    <property type="entry name" value="INNEXIN"/>
</dbReference>
<protein>
    <recommendedName>
        <fullName evidence="12">Innexin</fullName>
    </recommendedName>
</protein>
<dbReference type="AlphaFoldDB" id="A0A553PNJ6"/>
<reference evidence="13 14" key="1">
    <citation type="journal article" date="2018" name="Nat. Ecol. Evol.">
        <title>Genomic signatures of mitonuclear coevolution across populations of Tigriopus californicus.</title>
        <authorList>
            <person name="Barreto F.S."/>
            <person name="Watson E.T."/>
            <person name="Lima T.G."/>
            <person name="Willett C.S."/>
            <person name="Edmands S."/>
            <person name="Li W."/>
            <person name="Burton R.S."/>
        </authorList>
    </citation>
    <scope>NUCLEOTIDE SEQUENCE [LARGE SCALE GENOMIC DNA]</scope>
    <source>
        <strain evidence="13 14">San Diego</strain>
    </source>
</reference>
<dbReference type="PANTHER" id="PTHR11893:SF38">
    <property type="entry name" value="INNEXIN INX7"/>
    <property type="match status" value="1"/>
</dbReference>
<comment type="function">
    <text evidence="12">Structural component of the gap junctions.</text>
</comment>
<keyword evidence="5 12" id="KW-0812">Transmembrane</keyword>
<evidence type="ECO:0000256" key="10">
    <source>
        <dbReference type="ARBA" id="ARBA00023136"/>
    </source>
</evidence>
<evidence type="ECO:0000256" key="6">
    <source>
        <dbReference type="ARBA" id="ARBA00022868"/>
    </source>
</evidence>
<keyword evidence="14" id="KW-1185">Reference proteome</keyword>
<dbReference type="GO" id="GO:0005921">
    <property type="term" value="C:gap junction"/>
    <property type="evidence" value="ECO:0007669"/>
    <property type="project" value="UniProtKB-SubCell"/>
</dbReference>
<keyword evidence="6" id="KW-0303">Gap junction</keyword>
<dbReference type="GO" id="GO:0007602">
    <property type="term" value="P:phototransduction"/>
    <property type="evidence" value="ECO:0007669"/>
    <property type="project" value="TreeGrafter"/>
</dbReference>
<dbReference type="PANTHER" id="PTHR11893">
    <property type="entry name" value="INNEXIN"/>
    <property type="match status" value="1"/>
</dbReference>
<proteinExistence type="inferred from homology"/>
<evidence type="ECO:0000256" key="5">
    <source>
        <dbReference type="ARBA" id="ARBA00022692"/>
    </source>
</evidence>
<dbReference type="STRING" id="6832.A0A553PNJ6"/>
<dbReference type="Pfam" id="PF00876">
    <property type="entry name" value="Innexin"/>
    <property type="match status" value="1"/>
</dbReference>
<evidence type="ECO:0000256" key="1">
    <source>
        <dbReference type="ARBA" id="ARBA00004610"/>
    </source>
</evidence>
<dbReference type="Proteomes" id="UP000318571">
    <property type="component" value="Chromosome 6"/>
</dbReference>
<dbReference type="OMA" id="LANPMIT"/>
<keyword evidence="3 12" id="KW-0813">Transport</keyword>
<keyword evidence="10 12" id="KW-0472">Membrane</keyword>
<dbReference type="EMBL" id="VCGU01000002">
    <property type="protein sequence ID" value="TRY79253.1"/>
    <property type="molecule type" value="Genomic_DNA"/>
</dbReference>
<evidence type="ECO:0000313" key="14">
    <source>
        <dbReference type="Proteomes" id="UP000318571"/>
    </source>
</evidence>
<evidence type="ECO:0000256" key="3">
    <source>
        <dbReference type="ARBA" id="ARBA00022448"/>
    </source>
</evidence>
<sequence>MLGLAKEVKPFLKAKPKVKHPRADNVVFGLHYKVTFSILLIFSALVSSYNYFDSSGSAIQYCWMMSTFTLPKYFEGERGEDFVHPGVGFHTEEDEKVYHAYYQWVPLFLSFQAIFFYAPHWIWKQMEGGRFQNLVCSILNEQEEVVKYLVKRLRKLKPKSFVSKSHQEHRSWALKFAFCECLNLANVIFQMVLTNKFLGG</sequence>
<dbReference type="PROSITE" id="PS51013">
    <property type="entry name" value="PANNEXIN"/>
    <property type="match status" value="1"/>
</dbReference>